<dbReference type="EMBL" id="PCYL01000012">
    <property type="protein sequence ID" value="PIR47041.1"/>
    <property type="molecule type" value="Genomic_DNA"/>
</dbReference>
<dbReference type="GO" id="GO:0030145">
    <property type="term" value="F:manganese ion binding"/>
    <property type="evidence" value="ECO:0007669"/>
    <property type="project" value="InterPro"/>
</dbReference>
<dbReference type="PRINTS" id="PR00481">
    <property type="entry name" value="LAMNOPPTDASE"/>
</dbReference>
<keyword evidence="2 6" id="KW-0031">Aminopeptidase</keyword>
<dbReference type="AlphaFoldDB" id="A0A2H0RKF6"/>
<evidence type="ECO:0000256" key="4">
    <source>
        <dbReference type="ARBA" id="ARBA00022801"/>
    </source>
</evidence>
<dbReference type="InterPro" id="IPR000819">
    <property type="entry name" value="Peptidase_M17_C"/>
</dbReference>
<dbReference type="Gene3D" id="3.40.220.10">
    <property type="entry name" value="Leucine Aminopeptidase, subunit E, domain 1"/>
    <property type="match status" value="1"/>
</dbReference>
<keyword evidence="3" id="KW-0645">Protease</keyword>
<dbReference type="InterPro" id="IPR043472">
    <property type="entry name" value="Macro_dom-like"/>
</dbReference>
<feature type="domain" description="Cytosol aminopeptidase" evidence="5">
    <location>
        <begin position="320"/>
        <end position="327"/>
    </location>
</feature>
<dbReference type="GO" id="GO:0070006">
    <property type="term" value="F:metalloaminopeptidase activity"/>
    <property type="evidence" value="ECO:0007669"/>
    <property type="project" value="InterPro"/>
</dbReference>
<organism evidence="6 7">
    <name type="scientific">Candidatus Vogelbacteria bacterium CG10_big_fil_rev_8_21_14_0_10_45_14</name>
    <dbReference type="NCBI Taxonomy" id="1975042"/>
    <lineage>
        <taxon>Bacteria</taxon>
        <taxon>Candidatus Vogeliibacteriota</taxon>
    </lineage>
</organism>
<comment type="caution">
    <text evidence="6">The sequence shown here is derived from an EMBL/GenBank/DDBJ whole genome shotgun (WGS) entry which is preliminary data.</text>
</comment>
<accession>A0A2H0RKF6</accession>
<dbReference type="PANTHER" id="PTHR11963">
    <property type="entry name" value="LEUCINE AMINOPEPTIDASE-RELATED"/>
    <property type="match status" value="1"/>
</dbReference>
<keyword evidence="4" id="KW-0378">Hydrolase</keyword>
<evidence type="ECO:0000313" key="6">
    <source>
        <dbReference type="EMBL" id="PIR47041.1"/>
    </source>
</evidence>
<sequence length="471" mass="50835">MQIEYRSKMDKLSDKSRTALVMLTFSDGKDDSPLFSGRKIKEIRIGRGKNRGVMATRAEIISLVRKGVNFARKRSVKHLSIKLSEFPKTIKNLKDTDLAELVARESCVANYEFNKYKKSKEEGFPLLESVVVCGVSEQNKALMIGAVERGAKTGLVVNETRDICNTPACDLAPADLVRIAKEVLEPIGVVVTDYDLDGLKKLGAGGLVAVGKGSENEPHMIVMEWNGGKKGDKPIAIVGKGITHDTGGYSIKPSCSMVDMHLDMSGGAAVMGAMRLCATFGIRKNVIGIVASAENMVSGRSYREGDIIRMLDGTTVEVKNTDAEGRIVLGDAIAYAKKMKPKAIIDIATLTGASIVALGYRFAGVMTLDERLEKTALSVAEEVGEDVWPLPITADYEADIKSNFADIANLGKKEKAGGATTGGIFLAHFAKGTPWMHIDMAPRMESQDFDNLAFGATGYGVQLLFGILNKM</sequence>
<dbReference type="PROSITE" id="PS00631">
    <property type="entry name" value="CYTOSOL_AP"/>
    <property type="match status" value="1"/>
</dbReference>
<dbReference type="Gene3D" id="3.40.630.10">
    <property type="entry name" value="Zn peptidases"/>
    <property type="match status" value="1"/>
</dbReference>
<dbReference type="GO" id="GO:0005737">
    <property type="term" value="C:cytoplasm"/>
    <property type="evidence" value="ECO:0007669"/>
    <property type="project" value="InterPro"/>
</dbReference>
<gene>
    <name evidence="6" type="ORF">COV07_01035</name>
</gene>
<evidence type="ECO:0000256" key="1">
    <source>
        <dbReference type="ARBA" id="ARBA00009528"/>
    </source>
</evidence>
<dbReference type="CDD" id="cd00433">
    <property type="entry name" value="Peptidase_M17"/>
    <property type="match status" value="1"/>
</dbReference>
<proteinExistence type="inferred from homology"/>
<dbReference type="SUPFAM" id="SSF53187">
    <property type="entry name" value="Zn-dependent exopeptidases"/>
    <property type="match status" value="1"/>
</dbReference>
<reference evidence="6 7" key="1">
    <citation type="submission" date="2017-09" db="EMBL/GenBank/DDBJ databases">
        <title>Depth-based differentiation of microbial function through sediment-hosted aquifers and enrichment of novel symbionts in the deep terrestrial subsurface.</title>
        <authorList>
            <person name="Probst A.J."/>
            <person name="Ladd B."/>
            <person name="Jarett J.K."/>
            <person name="Geller-Mcgrath D.E."/>
            <person name="Sieber C.M."/>
            <person name="Emerson J.B."/>
            <person name="Anantharaman K."/>
            <person name="Thomas B.C."/>
            <person name="Malmstrom R."/>
            <person name="Stieglmeier M."/>
            <person name="Klingl A."/>
            <person name="Woyke T."/>
            <person name="Ryan C.M."/>
            <person name="Banfield J.F."/>
        </authorList>
    </citation>
    <scope>NUCLEOTIDE SEQUENCE [LARGE SCALE GENOMIC DNA]</scope>
    <source>
        <strain evidence="6">CG10_big_fil_rev_8_21_14_0_10_45_14</strain>
    </source>
</reference>
<dbReference type="GO" id="GO:0006508">
    <property type="term" value="P:proteolysis"/>
    <property type="evidence" value="ECO:0007669"/>
    <property type="project" value="UniProtKB-KW"/>
</dbReference>
<protein>
    <submittedName>
        <fullName evidence="6">Leucyl aminopeptidase</fullName>
    </submittedName>
</protein>
<dbReference type="Proteomes" id="UP000230833">
    <property type="component" value="Unassembled WGS sequence"/>
</dbReference>
<name>A0A2H0RKF6_9BACT</name>
<dbReference type="PANTHER" id="PTHR11963:SF23">
    <property type="entry name" value="CYTOSOL AMINOPEPTIDASE"/>
    <property type="match status" value="1"/>
</dbReference>
<dbReference type="InterPro" id="IPR011356">
    <property type="entry name" value="Leucine_aapep/pepB"/>
</dbReference>
<evidence type="ECO:0000256" key="2">
    <source>
        <dbReference type="ARBA" id="ARBA00022438"/>
    </source>
</evidence>
<evidence type="ECO:0000256" key="3">
    <source>
        <dbReference type="ARBA" id="ARBA00022670"/>
    </source>
</evidence>
<evidence type="ECO:0000313" key="7">
    <source>
        <dbReference type="Proteomes" id="UP000230833"/>
    </source>
</evidence>
<evidence type="ECO:0000259" key="5">
    <source>
        <dbReference type="PROSITE" id="PS00631"/>
    </source>
</evidence>
<dbReference type="Pfam" id="PF00883">
    <property type="entry name" value="Peptidase_M17"/>
    <property type="match status" value="1"/>
</dbReference>
<comment type="similarity">
    <text evidence="1">Belongs to the peptidase M17 family.</text>
</comment>
<dbReference type="SUPFAM" id="SSF52949">
    <property type="entry name" value="Macro domain-like"/>
    <property type="match status" value="1"/>
</dbReference>